<dbReference type="InterPro" id="IPR029069">
    <property type="entry name" value="HotDog_dom_sf"/>
</dbReference>
<gene>
    <name evidence="2" type="ORF">ENT17_12195</name>
</gene>
<evidence type="ECO:0000259" key="1">
    <source>
        <dbReference type="Pfam" id="PF03061"/>
    </source>
</evidence>
<name>A0A7C4L156_9CHLR</name>
<protein>
    <recommendedName>
        <fullName evidence="1">Thioesterase domain-containing protein</fullName>
    </recommendedName>
</protein>
<reference evidence="2" key="1">
    <citation type="journal article" date="2020" name="mSystems">
        <title>Genome- and Community-Level Interaction Insights into Carbon Utilization and Element Cycling Functions of Hydrothermarchaeota in Hydrothermal Sediment.</title>
        <authorList>
            <person name="Zhou Z."/>
            <person name="Liu Y."/>
            <person name="Xu W."/>
            <person name="Pan J."/>
            <person name="Luo Z.H."/>
            <person name="Li M."/>
        </authorList>
    </citation>
    <scope>NUCLEOTIDE SEQUENCE [LARGE SCALE GENOMIC DNA]</scope>
    <source>
        <strain evidence="2">SpSt-556</strain>
    </source>
</reference>
<dbReference type="InterPro" id="IPR006683">
    <property type="entry name" value="Thioestr_dom"/>
</dbReference>
<accession>A0A7C4L156</accession>
<comment type="caution">
    <text evidence="2">The sequence shown here is derived from an EMBL/GenBank/DDBJ whole genome shotgun (WGS) entry which is preliminary data.</text>
</comment>
<organism evidence="2">
    <name type="scientific">Bellilinea caldifistulae</name>
    <dbReference type="NCBI Taxonomy" id="360411"/>
    <lineage>
        <taxon>Bacteria</taxon>
        <taxon>Bacillati</taxon>
        <taxon>Chloroflexota</taxon>
        <taxon>Anaerolineae</taxon>
        <taxon>Anaerolineales</taxon>
        <taxon>Anaerolineaceae</taxon>
        <taxon>Bellilinea</taxon>
    </lineage>
</organism>
<dbReference type="AlphaFoldDB" id="A0A7C4L156"/>
<dbReference type="SUPFAM" id="SSF54637">
    <property type="entry name" value="Thioesterase/thiol ester dehydrase-isomerase"/>
    <property type="match status" value="1"/>
</dbReference>
<evidence type="ECO:0000313" key="2">
    <source>
        <dbReference type="EMBL" id="HGS88357.1"/>
    </source>
</evidence>
<sequence length="78" mass="8464">MDSEPPLRYLTASLHVDYLKPTPLGPALEVRGRVKEVKGRKVVVEEWIVADGVITVKGELVAVQAPEALVKELLAGFA</sequence>
<dbReference type="Pfam" id="PF03061">
    <property type="entry name" value="4HBT"/>
    <property type="match status" value="1"/>
</dbReference>
<dbReference type="Gene3D" id="3.10.129.10">
    <property type="entry name" value="Hotdog Thioesterase"/>
    <property type="match status" value="1"/>
</dbReference>
<dbReference type="EMBL" id="DSXR01000126">
    <property type="protein sequence ID" value="HGS88357.1"/>
    <property type="molecule type" value="Genomic_DNA"/>
</dbReference>
<feature type="domain" description="Thioesterase" evidence="1">
    <location>
        <begin position="9"/>
        <end position="45"/>
    </location>
</feature>
<proteinExistence type="predicted"/>